<protein>
    <submittedName>
        <fullName evidence="2">Testis expressed 22</fullName>
    </submittedName>
    <submittedName>
        <fullName evidence="5">Testis-expressed protein 22</fullName>
    </submittedName>
</protein>
<organism evidence="3 5">
    <name type="scientific">Phyllostomus discolor</name>
    <name type="common">pale spear-nosed bat</name>
    <dbReference type="NCBI Taxonomy" id="89673"/>
    <lineage>
        <taxon>Eukaryota</taxon>
        <taxon>Metazoa</taxon>
        <taxon>Chordata</taxon>
        <taxon>Craniata</taxon>
        <taxon>Vertebrata</taxon>
        <taxon>Euteleostomi</taxon>
        <taxon>Mammalia</taxon>
        <taxon>Eutheria</taxon>
        <taxon>Laurasiatheria</taxon>
        <taxon>Chiroptera</taxon>
        <taxon>Yangochiroptera</taxon>
        <taxon>Phyllostomidae</taxon>
        <taxon>Phyllostominae</taxon>
        <taxon>Phyllostomus</taxon>
    </lineage>
</organism>
<dbReference type="AlphaFoldDB" id="A0A6J2L576"/>
<dbReference type="EMBL" id="JABVXQ010000001">
    <property type="protein sequence ID" value="KAF6133285.1"/>
    <property type="molecule type" value="Genomic_DNA"/>
</dbReference>
<reference evidence="5" key="2">
    <citation type="submission" date="2025-04" db="UniProtKB">
        <authorList>
            <consortium name="RefSeq"/>
        </authorList>
    </citation>
    <scope>IDENTIFICATION</scope>
    <source>
        <tissue evidence="5">Muscle</tissue>
    </source>
</reference>
<name>A0A6J2L576_9CHIR</name>
<evidence type="ECO:0000313" key="3">
    <source>
        <dbReference type="Proteomes" id="UP000504628"/>
    </source>
</evidence>
<dbReference type="GeneID" id="114491493"/>
<dbReference type="OrthoDB" id="9836523at2759"/>
<sequence>MSSRKPLLADPHREKSGPQLPQGPRLASPSPGPTDTWGQPGPQSSSQQAPETQDWVSEPQESREPRRHWSLSIDERRQRAMRGSTGICTCRPDLLRVLTQLADEVVDKDVLIPHPQRPALSTFPGRALLTLGLPFSRNATSGAQASRCPRS</sequence>
<gene>
    <name evidence="5" type="primary">TEX22</name>
    <name evidence="2" type="ORF">HJG60_018766</name>
</gene>
<proteinExistence type="predicted"/>
<dbReference type="CTD" id="647310"/>
<dbReference type="RefSeq" id="XP_028361328.1">
    <property type="nucleotide sequence ID" value="XM_028505527.2"/>
</dbReference>
<evidence type="ECO:0000256" key="1">
    <source>
        <dbReference type="SAM" id="MobiDB-lite"/>
    </source>
</evidence>
<evidence type="ECO:0000313" key="5">
    <source>
        <dbReference type="RefSeq" id="XP_028361328.1"/>
    </source>
</evidence>
<accession>A0A6J2L576</accession>
<feature type="region of interest" description="Disordered" evidence="1">
    <location>
        <begin position="1"/>
        <end position="81"/>
    </location>
</feature>
<keyword evidence="3" id="KW-1185">Reference proteome</keyword>
<feature type="compositionally biased region" description="Low complexity" evidence="1">
    <location>
        <begin position="38"/>
        <end position="48"/>
    </location>
</feature>
<reference evidence="2 4" key="1">
    <citation type="journal article" date="2020" name="Nature">
        <title>Six reference-quality genomes reveal evolution of bat adaptations.</title>
        <authorList>
            <person name="Jebb D."/>
            <person name="Huang Z."/>
            <person name="Pippel M."/>
            <person name="Hughes G.M."/>
            <person name="Lavrichenko K."/>
            <person name="Devanna P."/>
            <person name="Winkler S."/>
            <person name="Jermiin L.S."/>
            <person name="Skirmuntt E.C."/>
            <person name="Katzourakis A."/>
            <person name="Burkitt-Gray L."/>
            <person name="Ray D.A."/>
            <person name="Sullivan K.A.M."/>
            <person name="Roscito J.G."/>
            <person name="Kirilenko B.M."/>
            <person name="Davalos L.M."/>
            <person name="Corthals A.P."/>
            <person name="Power M.L."/>
            <person name="Jones G."/>
            <person name="Ransome R.D."/>
            <person name="Dechmann D.K.N."/>
            <person name="Locatelli A.G."/>
            <person name="Puechmaille S.J."/>
            <person name="Fedrigo O."/>
            <person name="Jarvis E.D."/>
            <person name="Hiller M."/>
            <person name="Vernes S.C."/>
            <person name="Myers E.W."/>
            <person name="Teeling E.C."/>
        </authorList>
    </citation>
    <scope>NUCLEOTIDE SEQUENCE [LARGE SCALE GENOMIC DNA]</scope>
    <source>
        <strain evidence="2">Bat1K_MPI-CBG_1</strain>
    </source>
</reference>
<evidence type="ECO:0000313" key="4">
    <source>
        <dbReference type="Proteomes" id="UP000664940"/>
    </source>
</evidence>
<evidence type="ECO:0000313" key="2">
    <source>
        <dbReference type="EMBL" id="KAF6133285.1"/>
    </source>
</evidence>
<dbReference type="Proteomes" id="UP000664940">
    <property type="component" value="Unassembled WGS sequence"/>
</dbReference>
<dbReference type="KEGG" id="pdic:114491493"/>
<dbReference type="Proteomes" id="UP000504628">
    <property type="component" value="Chromosome 1"/>
</dbReference>